<comment type="caution">
    <text evidence="1">The sequence shown here is derived from an EMBL/GenBank/DDBJ whole genome shotgun (WGS) entry which is preliminary data.</text>
</comment>
<accession>A0A371EEF2</accession>
<dbReference type="PANTHER" id="PTHR33067:SF31">
    <property type="entry name" value="RNA-DIRECTED DNA POLYMERASE"/>
    <property type="match status" value="1"/>
</dbReference>
<dbReference type="Gene3D" id="2.40.70.10">
    <property type="entry name" value="Acid Proteases"/>
    <property type="match status" value="1"/>
</dbReference>
<organism evidence="1 2">
    <name type="scientific">Mucuna pruriens</name>
    <name type="common">Velvet bean</name>
    <name type="synonym">Dolichos pruriens</name>
    <dbReference type="NCBI Taxonomy" id="157652"/>
    <lineage>
        <taxon>Eukaryota</taxon>
        <taxon>Viridiplantae</taxon>
        <taxon>Streptophyta</taxon>
        <taxon>Embryophyta</taxon>
        <taxon>Tracheophyta</taxon>
        <taxon>Spermatophyta</taxon>
        <taxon>Magnoliopsida</taxon>
        <taxon>eudicotyledons</taxon>
        <taxon>Gunneridae</taxon>
        <taxon>Pentapetalae</taxon>
        <taxon>rosids</taxon>
        <taxon>fabids</taxon>
        <taxon>Fabales</taxon>
        <taxon>Fabaceae</taxon>
        <taxon>Papilionoideae</taxon>
        <taxon>50 kb inversion clade</taxon>
        <taxon>NPAAA clade</taxon>
        <taxon>indigoferoid/millettioid clade</taxon>
        <taxon>Phaseoleae</taxon>
        <taxon>Mucuna</taxon>
    </lineage>
</organism>
<evidence type="ECO:0000313" key="2">
    <source>
        <dbReference type="Proteomes" id="UP000257109"/>
    </source>
</evidence>
<dbReference type="PANTHER" id="PTHR33067">
    <property type="entry name" value="RNA-DIRECTED DNA POLYMERASE-RELATED"/>
    <property type="match status" value="1"/>
</dbReference>
<keyword evidence="2" id="KW-1185">Reference proteome</keyword>
<dbReference type="AlphaFoldDB" id="A0A371EEF2"/>
<protein>
    <submittedName>
        <fullName evidence="1">Uncharacterized protein</fullName>
    </submittedName>
</protein>
<feature type="non-terminal residue" evidence="1">
    <location>
        <position position="1"/>
    </location>
</feature>
<dbReference type="EMBL" id="QJKJ01014387">
    <property type="protein sequence ID" value="RDX64428.1"/>
    <property type="molecule type" value="Genomic_DNA"/>
</dbReference>
<dbReference type="Proteomes" id="UP000257109">
    <property type="component" value="Unassembled WGS sequence"/>
</dbReference>
<dbReference type="OrthoDB" id="1740010at2759"/>
<dbReference type="InterPro" id="IPR021109">
    <property type="entry name" value="Peptidase_aspartic_dom_sf"/>
</dbReference>
<proteinExistence type="predicted"/>
<evidence type="ECO:0000313" key="1">
    <source>
        <dbReference type="EMBL" id="RDX64428.1"/>
    </source>
</evidence>
<gene>
    <name evidence="1" type="ORF">CR513_57023</name>
</gene>
<reference evidence="1" key="1">
    <citation type="submission" date="2018-05" db="EMBL/GenBank/DDBJ databases">
        <title>Draft genome of Mucuna pruriens seed.</title>
        <authorList>
            <person name="Nnadi N.E."/>
            <person name="Vos R."/>
            <person name="Hasami M.H."/>
            <person name="Devisetty U.K."/>
            <person name="Aguiy J.C."/>
        </authorList>
    </citation>
    <scope>NUCLEOTIDE SEQUENCE [LARGE SCALE GENOMIC DNA]</scope>
    <source>
        <strain evidence="1">JCA_2017</strain>
    </source>
</reference>
<name>A0A371EEF2_MUCPR</name>
<sequence length="193" mass="21941">MTKNEKRLKVVEAQISILATLMIQQIEPNSREDVKVITLRNEKKLKESLKIEKKMAPPKDEAPTKEVTMDVIDKGKNILTLEKGKCAFPLKKFEVVNLTKEYSAIVLKKFLPKLKYPRCFTLACTIGNLYFVKALCDLGVSINNHHLVEDILVKIGEFILSTNFVILDMEEDDKVPITLGRPFLDIGRVVIDV</sequence>